<dbReference type="Pfam" id="PF01425">
    <property type="entry name" value="Amidase"/>
    <property type="match status" value="1"/>
</dbReference>
<dbReference type="Gene3D" id="3.90.1300.10">
    <property type="entry name" value="Amidase signature (AS) domain"/>
    <property type="match status" value="1"/>
</dbReference>
<dbReference type="PANTHER" id="PTHR11895:SF67">
    <property type="entry name" value="AMIDASE DOMAIN-CONTAINING PROTEIN"/>
    <property type="match status" value="1"/>
</dbReference>
<dbReference type="InterPro" id="IPR000120">
    <property type="entry name" value="Amidase"/>
</dbReference>
<evidence type="ECO:0000313" key="3">
    <source>
        <dbReference type="Proteomes" id="UP000436088"/>
    </source>
</evidence>
<keyword evidence="3" id="KW-1185">Reference proteome</keyword>
<reference evidence="2" key="1">
    <citation type="submission" date="2019-09" db="EMBL/GenBank/DDBJ databases">
        <title>Draft genome information of white flower Hibiscus syriacus.</title>
        <authorList>
            <person name="Kim Y.-M."/>
        </authorList>
    </citation>
    <scope>NUCLEOTIDE SEQUENCE [LARGE SCALE GENOMIC DNA]</scope>
    <source>
        <strain evidence="2">YM2019G1</strain>
    </source>
</reference>
<accession>A0A6A2X3F0</accession>
<dbReference type="EMBL" id="VEPZ02001525">
    <property type="protein sequence ID" value="KAE8669513.1"/>
    <property type="molecule type" value="Genomic_DNA"/>
</dbReference>
<dbReference type="Proteomes" id="UP000436088">
    <property type="component" value="Unassembled WGS sequence"/>
</dbReference>
<feature type="domain" description="Amidase" evidence="1">
    <location>
        <begin position="1"/>
        <end position="210"/>
    </location>
</feature>
<comment type="caution">
    <text evidence="2">The sequence shown here is derived from an EMBL/GenBank/DDBJ whole genome shotgun (WGS) entry which is preliminary data.</text>
</comment>
<protein>
    <recommendedName>
        <fullName evidence="1">Amidase domain-containing protein</fullName>
    </recommendedName>
</protein>
<evidence type="ECO:0000259" key="1">
    <source>
        <dbReference type="Pfam" id="PF01425"/>
    </source>
</evidence>
<dbReference type="SUPFAM" id="SSF75304">
    <property type="entry name" value="Amidase signature (AS) enzymes"/>
    <property type="match status" value="1"/>
</dbReference>
<name>A0A6A2X3F0_HIBSY</name>
<sequence>MPASLCGVVGLKPTFGRIPHSGVLPLNWTVGMVGILAGTLEDALVVYAAISGQLQSCEHTTLPSKLHVPLLNSANPISDIKFARYGEWFNDSSDEIRLCCSNALHLLCELYEWKTVEVTIPEIEAMRLAHYLTIGSECTASLSSYLKNLDFSELGWDARVALRVYGAFDSNEYIKAQKIRNRQMEIHKNIFAKADVIVAPTTGVTAYTIFDDALKSGELDYINGGKPWSEPTLMHIAFAMQDLCISHYRKPKVFYNLLSKN</sequence>
<dbReference type="AlphaFoldDB" id="A0A6A2X3F0"/>
<dbReference type="PANTHER" id="PTHR11895">
    <property type="entry name" value="TRANSAMIDASE"/>
    <property type="match status" value="1"/>
</dbReference>
<gene>
    <name evidence="2" type="ORF">F3Y22_tig00112231pilonHSYRG00134</name>
</gene>
<evidence type="ECO:0000313" key="2">
    <source>
        <dbReference type="EMBL" id="KAE8669513.1"/>
    </source>
</evidence>
<organism evidence="2 3">
    <name type="scientific">Hibiscus syriacus</name>
    <name type="common">Rose of Sharon</name>
    <dbReference type="NCBI Taxonomy" id="106335"/>
    <lineage>
        <taxon>Eukaryota</taxon>
        <taxon>Viridiplantae</taxon>
        <taxon>Streptophyta</taxon>
        <taxon>Embryophyta</taxon>
        <taxon>Tracheophyta</taxon>
        <taxon>Spermatophyta</taxon>
        <taxon>Magnoliopsida</taxon>
        <taxon>eudicotyledons</taxon>
        <taxon>Gunneridae</taxon>
        <taxon>Pentapetalae</taxon>
        <taxon>rosids</taxon>
        <taxon>malvids</taxon>
        <taxon>Malvales</taxon>
        <taxon>Malvaceae</taxon>
        <taxon>Malvoideae</taxon>
        <taxon>Hibiscus</taxon>
    </lineage>
</organism>
<proteinExistence type="predicted"/>
<dbReference type="InterPro" id="IPR036928">
    <property type="entry name" value="AS_sf"/>
</dbReference>
<dbReference type="InterPro" id="IPR023631">
    <property type="entry name" value="Amidase_dom"/>
</dbReference>
<dbReference type="GO" id="GO:0003824">
    <property type="term" value="F:catalytic activity"/>
    <property type="evidence" value="ECO:0007669"/>
    <property type="project" value="InterPro"/>
</dbReference>